<evidence type="ECO:0000256" key="5">
    <source>
        <dbReference type="SAM" id="Phobius"/>
    </source>
</evidence>
<dbReference type="GO" id="GO:0016020">
    <property type="term" value="C:membrane"/>
    <property type="evidence" value="ECO:0007669"/>
    <property type="project" value="UniProtKB-SubCell"/>
</dbReference>
<organism evidence="6 7">
    <name type="scientific">Bombardia bombarda</name>
    <dbReference type="NCBI Taxonomy" id="252184"/>
    <lineage>
        <taxon>Eukaryota</taxon>
        <taxon>Fungi</taxon>
        <taxon>Dikarya</taxon>
        <taxon>Ascomycota</taxon>
        <taxon>Pezizomycotina</taxon>
        <taxon>Sordariomycetes</taxon>
        <taxon>Sordariomycetidae</taxon>
        <taxon>Sordariales</taxon>
        <taxon>Lasiosphaeriaceae</taxon>
        <taxon>Bombardia</taxon>
    </lineage>
</organism>
<dbReference type="InterPro" id="IPR004776">
    <property type="entry name" value="Mem_transp_PIN-like"/>
</dbReference>
<evidence type="ECO:0000256" key="3">
    <source>
        <dbReference type="ARBA" id="ARBA00022989"/>
    </source>
</evidence>
<feature type="transmembrane region" description="Helical" evidence="5">
    <location>
        <begin position="346"/>
        <end position="366"/>
    </location>
</feature>
<feature type="transmembrane region" description="Helical" evidence="5">
    <location>
        <begin position="386"/>
        <end position="409"/>
    </location>
</feature>
<feature type="transmembrane region" description="Helical" evidence="5">
    <location>
        <begin position="246"/>
        <end position="275"/>
    </location>
</feature>
<dbReference type="EMBL" id="JAULSR010000004">
    <property type="protein sequence ID" value="KAK0621885.1"/>
    <property type="molecule type" value="Genomic_DNA"/>
</dbReference>
<feature type="transmembrane region" description="Helical" evidence="5">
    <location>
        <begin position="47"/>
        <end position="65"/>
    </location>
</feature>
<gene>
    <name evidence="6" type="ORF">B0T17DRAFT_618271</name>
</gene>
<dbReference type="GO" id="GO:0005783">
    <property type="term" value="C:endoplasmic reticulum"/>
    <property type="evidence" value="ECO:0007669"/>
    <property type="project" value="TreeGrafter"/>
</dbReference>
<evidence type="ECO:0000313" key="6">
    <source>
        <dbReference type="EMBL" id="KAK0621885.1"/>
    </source>
</evidence>
<keyword evidence="7" id="KW-1185">Reference proteome</keyword>
<keyword evidence="4 5" id="KW-0472">Membrane</keyword>
<sequence>MAPLALATSFLAGVQSSLSILVTMSFGGIAAYHGLLKHDNAKAVSKLCVRMFLPALLITELGAHLHSTPPTTFLSIFLWATFCHSVSFVFGIVTAAIMFNNTTAFPLFLFTALHETGILQSLVARDDETSADALNRAKSYILVYGTISNCITFAVGPRLIDTEHAPEPIDDTEEEDTPERTTLLLHRPGRRVSYSTPFRDPFSPTNSFFPSARRHSFAPSILRTESRRASIIPKTRWQKLGPRVKWYVLFLADFFNPPLLGAMVGFTLGLVPFLHGAFFERGGVFTAWFTVAMKNMGALFVTLPVVVSGVSLYTAIREARENDRANRGRRAELPGGRTGMMGGEPVFWFTMMLVPTGPSAMKLITLLQVSGGEQEDEISIVKLLTISYIVSPVLSVAVVGSLVAARAAVG</sequence>
<evidence type="ECO:0000256" key="1">
    <source>
        <dbReference type="ARBA" id="ARBA00004141"/>
    </source>
</evidence>
<dbReference type="Proteomes" id="UP001174934">
    <property type="component" value="Unassembled WGS sequence"/>
</dbReference>
<keyword evidence="2 5" id="KW-0812">Transmembrane</keyword>
<feature type="transmembrane region" description="Helical" evidence="5">
    <location>
        <begin position="12"/>
        <end position="35"/>
    </location>
</feature>
<dbReference type="AlphaFoldDB" id="A0AA39WV40"/>
<evidence type="ECO:0000313" key="7">
    <source>
        <dbReference type="Proteomes" id="UP001174934"/>
    </source>
</evidence>
<feature type="transmembrane region" description="Helical" evidence="5">
    <location>
        <begin position="295"/>
        <end position="316"/>
    </location>
</feature>
<feature type="transmembrane region" description="Helical" evidence="5">
    <location>
        <begin position="77"/>
        <end position="99"/>
    </location>
</feature>
<protein>
    <recommendedName>
        <fullName evidence="8">Auxin efflux carrier</fullName>
    </recommendedName>
</protein>
<evidence type="ECO:0000256" key="4">
    <source>
        <dbReference type="ARBA" id="ARBA00023136"/>
    </source>
</evidence>
<reference evidence="6" key="1">
    <citation type="submission" date="2023-06" db="EMBL/GenBank/DDBJ databases">
        <title>Genome-scale phylogeny and comparative genomics of the fungal order Sordariales.</title>
        <authorList>
            <consortium name="Lawrence Berkeley National Laboratory"/>
            <person name="Hensen N."/>
            <person name="Bonometti L."/>
            <person name="Westerberg I."/>
            <person name="Brannstrom I.O."/>
            <person name="Guillou S."/>
            <person name="Cros-Aarteil S."/>
            <person name="Calhoun S."/>
            <person name="Haridas S."/>
            <person name="Kuo A."/>
            <person name="Mondo S."/>
            <person name="Pangilinan J."/>
            <person name="Riley R."/>
            <person name="LaButti K."/>
            <person name="Andreopoulos B."/>
            <person name="Lipzen A."/>
            <person name="Chen C."/>
            <person name="Yanf M."/>
            <person name="Daum C."/>
            <person name="Ng V."/>
            <person name="Clum A."/>
            <person name="Steindorff A."/>
            <person name="Ohm R."/>
            <person name="Martin F."/>
            <person name="Silar P."/>
            <person name="Natvig D."/>
            <person name="Lalanne C."/>
            <person name="Gautier V."/>
            <person name="Ament-velasquez S.L."/>
            <person name="Kruys A."/>
            <person name="Hutchinson M.I."/>
            <person name="Powell A.J."/>
            <person name="Barry K."/>
            <person name="Miller A.N."/>
            <person name="Grigoriev I.V."/>
            <person name="Debuchy R."/>
            <person name="Gladieux P."/>
            <person name="Thoren M.H."/>
            <person name="Johannesson H."/>
        </authorList>
    </citation>
    <scope>NUCLEOTIDE SEQUENCE</scope>
    <source>
        <strain evidence="6">SMH3391-2</strain>
    </source>
</reference>
<proteinExistence type="predicted"/>
<dbReference type="GO" id="GO:0055085">
    <property type="term" value="P:transmembrane transport"/>
    <property type="evidence" value="ECO:0007669"/>
    <property type="project" value="InterPro"/>
</dbReference>
<dbReference type="Pfam" id="PF03547">
    <property type="entry name" value="Mem_trans"/>
    <property type="match status" value="1"/>
</dbReference>
<accession>A0AA39WV40</accession>
<dbReference type="PANTHER" id="PTHR31794">
    <property type="entry name" value="AUXIN EFFLUX TRANSPORTER FAMILY PROTEIN (EUROFUNG)"/>
    <property type="match status" value="1"/>
</dbReference>
<comment type="subcellular location">
    <subcellularLocation>
        <location evidence="1">Membrane</location>
        <topology evidence="1">Multi-pass membrane protein</topology>
    </subcellularLocation>
</comment>
<name>A0AA39WV40_9PEZI</name>
<keyword evidence="3 5" id="KW-1133">Transmembrane helix</keyword>
<evidence type="ECO:0008006" key="8">
    <source>
        <dbReference type="Google" id="ProtNLM"/>
    </source>
</evidence>
<dbReference type="PANTHER" id="PTHR31794:SF4">
    <property type="entry name" value="AUXIN EFFLUX TRANSPORTER FAMILY PROTEIN (EUROFUNG)"/>
    <property type="match status" value="1"/>
</dbReference>
<evidence type="ECO:0000256" key="2">
    <source>
        <dbReference type="ARBA" id="ARBA00022692"/>
    </source>
</evidence>
<comment type="caution">
    <text evidence="6">The sequence shown here is derived from an EMBL/GenBank/DDBJ whole genome shotgun (WGS) entry which is preliminary data.</text>
</comment>